<evidence type="ECO:0000313" key="2">
    <source>
        <dbReference type="Proteomes" id="UP000243579"/>
    </source>
</evidence>
<comment type="caution">
    <text evidence="1">The sequence shown here is derived from an EMBL/GenBank/DDBJ whole genome shotgun (WGS) entry which is preliminary data.</text>
</comment>
<dbReference type="AlphaFoldDB" id="A0A1V9YD39"/>
<accession>A0A1V9YD39</accession>
<name>A0A1V9YD39_ACHHY</name>
<reference evidence="1 2" key="1">
    <citation type="journal article" date="2014" name="Genome Biol. Evol.">
        <title>The secreted proteins of Achlya hypogyna and Thraustotheca clavata identify the ancestral oomycete secretome and reveal gene acquisitions by horizontal gene transfer.</title>
        <authorList>
            <person name="Misner I."/>
            <person name="Blouin N."/>
            <person name="Leonard G."/>
            <person name="Richards T.A."/>
            <person name="Lane C.E."/>
        </authorList>
    </citation>
    <scope>NUCLEOTIDE SEQUENCE [LARGE SCALE GENOMIC DNA]</scope>
    <source>
        <strain evidence="1 2">ATCC 48635</strain>
    </source>
</reference>
<evidence type="ECO:0000313" key="1">
    <source>
        <dbReference type="EMBL" id="OQR83630.1"/>
    </source>
</evidence>
<dbReference type="Proteomes" id="UP000243579">
    <property type="component" value="Unassembled WGS sequence"/>
</dbReference>
<gene>
    <name evidence="1" type="ORF">ACHHYP_14476</name>
</gene>
<organism evidence="1 2">
    <name type="scientific">Achlya hypogyna</name>
    <name type="common">Oomycete</name>
    <name type="synonym">Protoachlya hypogyna</name>
    <dbReference type="NCBI Taxonomy" id="1202772"/>
    <lineage>
        <taxon>Eukaryota</taxon>
        <taxon>Sar</taxon>
        <taxon>Stramenopiles</taxon>
        <taxon>Oomycota</taxon>
        <taxon>Saprolegniomycetes</taxon>
        <taxon>Saprolegniales</taxon>
        <taxon>Achlyaceae</taxon>
        <taxon>Achlya</taxon>
    </lineage>
</organism>
<dbReference type="EMBL" id="JNBR01002129">
    <property type="protein sequence ID" value="OQR83630.1"/>
    <property type="molecule type" value="Genomic_DNA"/>
</dbReference>
<keyword evidence="2" id="KW-1185">Reference proteome</keyword>
<proteinExistence type="predicted"/>
<sequence length="158" mass="17421">MLVLKRWLHAWYLAMVRDLDKATGIATVHVQGDSPEKDTSIAVAALIQQEYIECPPPRGWFAQPNDFVAVYLADVAFAALLRDHRLLLVGTVVANIPDHDAAMLDVVLPGSDSTVRRCQLGLGYLSPLTPTEFQSYKQRLGQLDVFVQSMDSPVKTSG</sequence>
<protein>
    <submittedName>
        <fullName evidence="1">Uncharacterized protein</fullName>
    </submittedName>
</protein>
<dbReference type="OrthoDB" id="63695at2759"/>